<dbReference type="EMBL" id="LDYG01000032">
    <property type="protein sequence ID" value="KUP05841.1"/>
    <property type="molecule type" value="Genomic_DNA"/>
</dbReference>
<dbReference type="STRING" id="1150625.Q75_10650"/>
<reference evidence="2 3" key="1">
    <citation type="journal article" date="2016" name="Front. Microbiol.">
        <title>Microevolution Analysis of Bacillus coahuilensis Unveils Differences in Phosphorus Acquisition Strategies and Their Regulation.</title>
        <authorList>
            <person name="Gomez-Lunar Z."/>
            <person name="Hernandez-Gonzalez I."/>
            <person name="Rodriguez-Torres M.D."/>
            <person name="Souza V."/>
            <person name="Olmedo-Alvarez G."/>
        </authorList>
    </citation>
    <scope>NUCLEOTIDE SEQUENCE [LARGE SCALE GENOMIC DNA]</scope>
    <source>
        <strain evidence="3">p1.1.43</strain>
    </source>
</reference>
<keyword evidence="1" id="KW-1133">Transmembrane helix</keyword>
<evidence type="ECO:0000313" key="2">
    <source>
        <dbReference type="EMBL" id="KUP05841.1"/>
    </source>
</evidence>
<feature type="transmembrane region" description="Helical" evidence="1">
    <location>
        <begin position="41"/>
        <end position="62"/>
    </location>
</feature>
<keyword evidence="1" id="KW-0812">Transmembrane</keyword>
<feature type="transmembrane region" description="Helical" evidence="1">
    <location>
        <begin position="12"/>
        <end position="35"/>
    </location>
</feature>
<dbReference type="AlphaFoldDB" id="A0A147K766"/>
<proteinExistence type="predicted"/>
<dbReference type="OrthoDB" id="2988991at2"/>
<dbReference type="Proteomes" id="UP000074108">
    <property type="component" value="Unassembled WGS sequence"/>
</dbReference>
<dbReference type="InterPro" id="IPR023804">
    <property type="entry name" value="DUF3792_TM"/>
</dbReference>
<feature type="transmembrane region" description="Helical" evidence="1">
    <location>
        <begin position="102"/>
        <end position="121"/>
    </location>
</feature>
<sequence length="124" mass="13625">METKQMGSAVMMGVVTILGLALIIAAIFATILRFTDLQEQSIQIILTIFSFITVFIGGMIAGGKAKQKGWIFGFMTGAIYTLIVFLFQYLGHDSLFSFEQMIYHTCYITTSMMGGILGVNLSSK</sequence>
<protein>
    <submittedName>
        <fullName evidence="2">Membrane protein</fullName>
    </submittedName>
</protein>
<accession>A0A147K766</accession>
<dbReference type="NCBIfam" id="TIGR04086">
    <property type="entry name" value="TIGR04086_membr"/>
    <property type="match status" value="1"/>
</dbReference>
<dbReference type="PATRIC" id="fig|1150625.3.peg.2267"/>
<keyword evidence="1" id="KW-0472">Membrane</keyword>
<gene>
    <name evidence="2" type="ORF">Q75_10650</name>
</gene>
<dbReference type="Pfam" id="PF12670">
    <property type="entry name" value="DUF3792"/>
    <property type="match status" value="1"/>
</dbReference>
<name>A0A147K766_9BACI</name>
<dbReference type="RefSeq" id="WP_059283168.1">
    <property type="nucleotide sequence ID" value="NZ_LDYG01000032.1"/>
</dbReference>
<organism evidence="2 3">
    <name type="scientific">Bacillus coahuilensis p1.1.43</name>
    <dbReference type="NCBI Taxonomy" id="1150625"/>
    <lineage>
        <taxon>Bacteria</taxon>
        <taxon>Bacillati</taxon>
        <taxon>Bacillota</taxon>
        <taxon>Bacilli</taxon>
        <taxon>Bacillales</taxon>
        <taxon>Bacillaceae</taxon>
        <taxon>Bacillus</taxon>
    </lineage>
</organism>
<evidence type="ECO:0000313" key="3">
    <source>
        <dbReference type="Proteomes" id="UP000074108"/>
    </source>
</evidence>
<evidence type="ECO:0000256" key="1">
    <source>
        <dbReference type="SAM" id="Phobius"/>
    </source>
</evidence>
<comment type="caution">
    <text evidence="2">The sequence shown here is derived from an EMBL/GenBank/DDBJ whole genome shotgun (WGS) entry which is preliminary data.</text>
</comment>
<feature type="transmembrane region" description="Helical" evidence="1">
    <location>
        <begin position="69"/>
        <end position="90"/>
    </location>
</feature>
<keyword evidence="3" id="KW-1185">Reference proteome</keyword>